<evidence type="ECO:0000256" key="1">
    <source>
        <dbReference type="ARBA" id="ARBA00001947"/>
    </source>
</evidence>
<sequence>MKGKAVVFTDRLQVKYQDVDIPDPGEHDVVVEVEYSWISIGTESSYLRGERISGETAYQTGDPWPFPIAAGYQKVGVITAAGRNVRDLQAGDQVFAATSRISGMFNLTGGHINPAVTHESQVWKLPAGSGGAGLAQGAPYSARVPAAVGGGRSAAAFAGMVLTQVGYNCGSRAPVKHGDRAVVIGDGLVGHWSAQTLTHRGAQVIMLGRHASRLAYADPRVQCVDLSNADVGNILSASGPVSAVIDTVGSMQAVEQIMPFMERDSHIVSAGFLGTAGIVDIQKLRLKEMTLHTPSGWTKARMDETLKGIDEGWLKTEPLITHRFPAERAGEAWETILHEKQACLGVILDWRN</sequence>
<dbReference type="Gene3D" id="3.90.180.10">
    <property type="entry name" value="Medium-chain alcohol dehydrogenases, catalytic domain"/>
    <property type="match status" value="1"/>
</dbReference>
<evidence type="ECO:0000256" key="5">
    <source>
        <dbReference type="ARBA" id="ARBA00023002"/>
    </source>
</evidence>
<protein>
    <recommendedName>
        <fullName evidence="8">Alcohol dehydrogenase-like C-terminal domain-containing protein</fullName>
    </recommendedName>
</protein>
<dbReference type="Gene3D" id="3.40.50.720">
    <property type="entry name" value="NAD(P)-binding Rossmann-like Domain"/>
    <property type="match status" value="1"/>
</dbReference>
<dbReference type="GO" id="GO:0046872">
    <property type="term" value="F:metal ion binding"/>
    <property type="evidence" value="ECO:0007669"/>
    <property type="project" value="UniProtKB-KW"/>
</dbReference>
<keyword evidence="7" id="KW-1185">Reference proteome</keyword>
<evidence type="ECO:0000256" key="2">
    <source>
        <dbReference type="ARBA" id="ARBA00008072"/>
    </source>
</evidence>
<proteinExistence type="inferred from homology"/>
<evidence type="ECO:0000313" key="6">
    <source>
        <dbReference type="EMBL" id="TDF98773.1"/>
    </source>
</evidence>
<evidence type="ECO:0000256" key="3">
    <source>
        <dbReference type="ARBA" id="ARBA00022723"/>
    </source>
</evidence>
<dbReference type="EMBL" id="SMRT01000003">
    <property type="protein sequence ID" value="TDF98773.1"/>
    <property type="molecule type" value="Genomic_DNA"/>
</dbReference>
<evidence type="ECO:0000256" key="4">
    <source>
        <dbReference type="ARBA" id="ARBA00022833"/>
    </source>
</evidence>
<dbReference type="OrthoDB" id="9806940at2"/>
<dbReference type="InterPro" id="IPR011032">
    <property type="entry name" value="GroES-like_sf"/>
</dbReference>
<dbReference type="InterPro" id="IPR036291">
    <property type="entry name" value="NAD(P)-bd_dom_sf"/>
</dbReference>
<comment type="cofactor">
    <cofactor evidence="1">
        <name>Zn(2+)</name>
        <dbReference type="ChEBI" id="CHEBI:29105"/>
    </cofactor>
</comment>
<gene>
    <name evidence="6" type="ORF">E1757_09635</name>
</gene>
<evidence type="ECO:0000313" key="7">
    <source>
        <dbReference type="Proteomes" id="UP000295636"/>
    </source>
</evidence>
<dbReference type="AlphaFoldDB" id="A0A4R5KSD9"/>
<name>A0A4R5KSD9_9BACL</name>
<comment type="similarity">
    <text evidence="2">Belongs to the zinc-containing alcohol dehydrogenase family.</text>
</comment>
<dbReference type="Proteomes" id="UP000295636">
    <property type="component" value="Unassembled WGS sequence"/>
</dbReference>
<reference evidence="6 7" key="1">
    <citation type="submission" date="2019-03" db="EMBL/GenBank/DDBJ databases">
        <title>This is whole genome sequence of Paenibacillus sp MS74 strain.</title>
        <authorList>
            <person name="Trinh H.N."/>
        </authorList>
    </citation>
    <scope>NUCLEOTIDE SEQUENCE [LARGE SCALE GENOMIC DNA]</scope>
    <source>
        <strain evidence="6 7">MS74</strain>
    </source>
</reference>
<organism evidence="6 7">
    <name type="scientific">Paenibacillus piri</name>
    <dbReference type="NCBI Taxonomy" id="2547395"/>
    <lineage>
        <taxon>Bacteria</taxon>
        <taxon>Bacillati</taxon>
        <taxon>Bacillota</taxon>
        <taxon>Bacilli</taxon>
        <taxon>Bacillales</taxon>
        <taxon>Paenibacillaceae</taxon>
        <taxon>Paenibacillus</taxon>
    </lineage>
</organism>
<dbReference type="SUPFAM" id="SSF50129">
    <property type="entry name" value="GroES-like"/>
    <property type="match status" value="1"/>
</dbReference>
<comment type="caution">
    <text evidence="6">The sequence shown here is derived from an EMBL/GenBank/DDBJ whole genome shotgun (WGS) entry which is preliminary data.</text>
</comment>
<dbReference type="RefSeq" id="WP_133227149.1">
    <property type="nucleotide sequence ID" value="NZ_SMRT01000003.1"/>
</dbReference>
<dbReference type="GO" id="GO:0016491">
    <property type="term" value="F:oxidoreductase activity"/>
    <property type="evidence" value="ECO:0007669"/>
    <property type="project" value="UniProtKB-KW"/>
</dbReference>
<keyword evidence="5" id="KW-0560">Oxidoreductase</keyword>
<keyword evidence="4" id="KW-0862">Zinc</keyword>
<keyword evidence="3" id="KW-0479">Metal-binding</keyword>
<dbReference type="PANTHER" id="PTHR43350">
    <property type="entry name" value="NAD-DEPENDENT ALCOHOL DEHYDROGENASE"/>
    <property type="match status" value="1"/>
</dbReference>
<dbReference type="SUPFAM" id="SSF51735">
    <property type="entry name" value="NAD(P)-binding Rossmann-fold domains"/>
    <property type="match status" value="1"/>
</dbReference>
<accession>A0A4R5KSD9</accession>
<dbReference type="PANTHER" id="PTHR43350:SF19">
    <property type="entry name" value="D-GULOSIDE 3-DEHYDROGENASE"/>
    <property type="match status" value="1"/>
</dbReference>
<evidence type="ECO:0008006" key="8">
    <source>
        <dbReference type="Google" id="ProtNLM"/>
    </source>
</evidence>